<evidence type="ECO:0000256" key="3">
    <source>
        <dbReference type="ARBA" id="ARBA00023163"/>
    </source>
</evidence>
<dbReference type="SUPFAM" id="SSF46689">
    <property type="entry name" value="Homeodomain-like"/>
    <property type="match status" value="1"/>
</dbReference>
<dbReference type="InterPro" id="IPR020449">
    <property type="entry name" value="Tscrpt_reg_AraC-type_HTH"/>
</dbReference>
<dbReference type="InterPro" id="IPR035418">
    <property type="entry name" value="AraC-bd_2"/>
</dbReference>
<dbReference type="PANTHER" id="PTHR46796">
    <property type="entry name" value="HTH-TYPE TRANSCRIPTIONAL ACTIVATOR RHAS-RELATED"/>
    <property type="match status" value="1"/>
</dbReference>
<accession>A0ABS4WF54</accession>
<keyword evidence="7" id="KW-1185">Reference proteome</keyword>
<feature type="region of interest" description="Disordered" evidence="4">
    <location>
        <begin position="1"/>
        <end position="30"/>
    </location>
</feature>
<evidence type="ECO:0000256" key="4">
    <source>
        <dbReference type="SAM" id="MobiDB-lite"/>
    </source>
</evidence>
<dbReference type="SMART" id="SM00342">
    <property type="entry name" value="HTH_ARAC"/>
    <property type="match status" value="1"/>
</dbReference>
<proteinExistence type="predicted"/>
<dbReference type="Proteomes" id="UP000766570">
    <property type="component" value="Unassembled WGS sequence"/>
</dbReference>
<sequence length="351" mass="38108">MDKKQNDAAQQAAAREREPLAPGTVPPPARTARLVKFSTNGIPSGNRLELWEHHNAKALIPLDIRTMDESPLQAREVSLRYGSLRFAGVRGSAQVVERNERFIRQNPTGVVAIFFALEGEAFFYHRDGHESLKPGQAVIYDADLPFMRGFSKGLKELVLTIPRDDYLELSGGTPLVRPRVVDFNQGAAVNQQMRALARLVSDSLTGQAWGESVPAACPEGSALDMLGQLASGGRGGSGPGHLLAARNYIEEHLHDPELHVSGISAAIGISERQLSRIFAEAGEPPGGYIRQRRLETARDLLADPAQGSRSVGRIAGELGFASQSYFTRAFKARFGIAPLALRQEALRGTDI</sequence>
<reference evidence="6 7" key="1">
    <citation type="submission" date="2021-03" db="EMBL/GenBank/DDBJ databases">
        <title>Sequencing the genomes of 1000 actinobacteria strains.</title>
        <authorList>
            <person name="Klenk H.-P."/>
        </authorList>
    </citation>
    <scope>NUCLEOTIDE SEQUENCE [LARGE SCALE GENOMIC DNA]</scope>
    <source>
        <strain evidence="6 7">DSM 15454</strain>
    </source>
</reference>
<comment type="caution">
    <text evidence="6">The sequence shown here is derived from an EMBL/GenBank/DDBJ whole genome shotgun (WGS) entry which is preliminary data.</text>
</comment>
<feature type="domain" description="HTH araC/xylS-type" evidence="5">
    <location>
        <begin position="243"/>
        <end position="344"/>
    </location>
</feature>
<dbReference type="RefSeq" id="WP_209907950.1">
    <property type="nucleotide sequence ID" value="NZ_BAAAMI010000028.1"/>
</dbReference>
<keyword evidence="3" id="KW-0804">Transcription</keyword>
<evidence type="ECO:0000259" key="5">
    <source>
        <dbReference type="PROSITE" id="PS01124"/>
    </source>
</evidence>
<evidence type="ECO:0000256" key="1">
    <source>
        <dbReference type="ARBA" id="ARBA00023015"/>
    </source>
</evidence>
<dbReference type="Gene3D" id="1.10.10.60">
    <property type="entry name" value="Homeodomain-like"/>
    <property type="match status" value="1"/>
</dbReference>
<dbReference type="InterPro" id="IPR009057">
    <property type="entry name" value="Homeodomain-like_sf"/>
</dbReference>
<keyword evidence="1" id="KW-0805">Transcription regulation</keyword>
<evidence type="ECO:0000313" key="6">
    <source>
        <dbReference type="EMBL" id="MBP2374826.1"/>
    </source>
</evidence>
<name>A0ABS4WF54_9MICC</name>
<organism evidence="6 7">
    <name type="scientific">Paeniglutamicibacter psychrophenolicus</name>
    <dbReference type="NCBI Taxonomy" id="257454"/>
    <lineage>
        <taxon>Bacteria</taxon>
        <taxon>Bacillati</taxon>
        <taxon>Actinomycetota</taxon>
        <taxon>Actinomycetes</taxon>
        <taxon>Micrococcales</taxon>
        <taxon>Micrococcaceae</taxon>
        <taxon>Paeniglutamicibacter</taxon>
    </lineage>
</organism>
<evidence type="ECO:0000313" key="7">
    <source>
        <dbReference type="Proteomes" id="UP000766570"/>
    </source>
</evidence>
<protein>
    <submittedName>
        <fullName evidence="6">AraC-like DNA-binding protein</fullName>
    </submittedName>
</protein>
<dbReference type="PRINTS" id="PR00032">
    <property type="entry name" value="HTHARAC"/>
</dbReference>
<dbReference type="PROSITE" id="PS01124">
    <property type="entry name" value="HTH_ARAC_FAMILY_2"/>
    <property type="match status" value="1"/>
</dbReference>
<dbReference type="Pfam" id="PF12833">
    <property type="entry name" value="HTH_18"/>
    <property type="match status" value="1"/>
</dbReference>
<dbReference type="InterPro" id="IPR050204">
    <property type="entry name" value="AraC_XylS_family_regulators"/>
</dbReference>
<dbReference type="EMBL" id="JAGIOE010000001">
    <property type="protein sequence ID" value="MBP2374826.1"/>
    <property type="molecule type" value="Genomic_DNA"/>
</dbReference>
<gene>
    <name evidence="6" type="ORF">JOF46_002738</name>
</gene>
<evidence type="ECO:0000256" key="2">
    <source>
        <dbReference type="ARBA" id="ARBA00023125"/>
    </source>
</evidence>
<dbReference type="PANTHER" id="PTHR46796:SF6">
    <property type="entry name" value="ARAC SUBFAMILY"/>
    <property type="match status" value="1"/>
</dbReference>
<dbReference type="Pfam" id="PF14525">
    <property type="entry name" value="AraC_binding_2"/>
    <property type="match status" value="1"/>
</dbReference>
<dbReference type="InterPro" id="IPR018060">
    <property type="entry name" value="HTH_AraC"/>
</dbReference>
<keyword evidence="2" id="KW-0238">DNA-binding</keyword>